<dbReference type="SUPFAM" id="SSF56059">
    <property type="entry name" value="Glutathione synthetase ATP-binding domain-like"/>
    <property type="match status" value="1"/>
</dbReference>
<dbReference type="RefSeq" id="WP_371384683.1">
    <property type="nucleotide sequence ID" value="NZ_JBGLYH010000001.1"/>
</dbReference>
<keyword evidence="2" id="KW-0547">Nucleotide-binding</keyword>
<dbReference type="InterPro" id="IPR011761">
    <property type="entry name" value="ATP-grasp"/>
</dbReference>
<dbReference type="Pfam" id="PF14401">
    <property type="entry name" value="RLAN"/>
    <property type="match status" value="1"/>
</dbReference>
<comment type="caution">
    <text evidence="5">The sequence shown here is derived from an EMBL/GenBank/DDBJ whole genome shotgun (WGS) entry which is preliminary data.</text>
</comment>
<feature type="domain" description="N-acetyltransferase" evidence="4">
    <location>
        <begin position="15"/>
        <end position="165"/>
    </location>
</feature>
<keyword evidence="5" id="KW-0808">Transferase</keyword>
<dbReference type="EC" id="2.3.1.-" evidence="5"/>
<accession>A0ABV4JWM3</accession>
<dbReference type="SUPFAM" id="SSF55729">
    <property type="entry name" value="Acyl-CoA N-acyltransferases (Nat)"/>
    <property type="match status" value="1"/>
</dbReference>
<dbReference type="PROSITE" id="PS50975">
    <property type="entry name" value="ATP_GRASP"/>
    <property type="match status" value="1"/>
</dbReference>
<dbReference type="Gene3D" id="3.30.470.20">
    <property type="entry name" value="ATP-grasp fold, B domain"/>
    <property type="match status" value="1"/>
</dbReference>
<dbReference type="Gene3D" id="3.40.630.30">
    <property type="match status" value="1"/>
</dbReference>
<dbReference type="Pfam" id="PF00583">
    <property type="entry name" value="Acetyltransf_1"/>
    <property type="match status" value="1"/>
</dbReference>
<dbReference type="Pfam" id="PF07478">
    <property type="entry name" value="Dala_Dala_lig_C"/>
    <property type="match status" value="1"/>
</dbReference>
<dbReference type="PANTHER" id="PTHR21621:SF0">
    <property type="entry name" value="BETA-CITRYLGLUTAMATE SYNTHASE B-RELATED"/>
    <property type="match status" value="1"/>
</dbReference>
<evidence type="ECO:0000259" key="3">
    <source>
        <dbReference type="PROSITE" id="PS50975"/>
    </source>
</evidence>
<evidence type="ECO:0000313" key="6">
    <source>
        <dbReference type="Proteomes" id="UP001568698"/>
    </source>
</evidence>
<protein>
    <submittedName>
        <fullName evidence="5">GNAT family N-acetyltransferase</fullName>
        <ecNumber evidence="5">2.3.1.-</ecNumber>
    </submittedName>
</protein>
<dbReference type="CDD" id="cd04301">
    <property type="entry name" value="NAT_SF"/>
    <property type="match status" value="1"/>
</dbReference>
<evidence type="ECO:0000313" key="5">
    <source>
        <dbReference type="EMBL" id="MEZ7195128.1"/>
    </source>
</evidence>
<keyword evidence="2" id="KW-0067">ATP-binding</keyword>
<name>A0ABV4JWM3_9BACT</name>
<dbReference type="InterPro" id="IPR011095">
    <property type="entry name" value="Dala_Dala_lig_C"/>
</dbReference>
<dbReference type="InterPro" id="IPR016181">
    <property type="entry name" value="Acyl_CoA_acyltransferase"/>
</dbReference>
<keyword evidence="6" id="KW-1185">Reference proteome</keyword>
<sequence length="668" mass="75697">MSLACETPAVSFPSSSVRPATLDDLPLFEACERTGFSENRRSSKASLRHSITSPSQLALVIEGRAKRKKPVPAGCAVVFQYKRSLRVYSLAILKEHRMLGLGEALVRHIVEFAASHGYERVTLEADMNNPKLVNWYRKFGFEPVRSLADYYGPGEPAVRMVLSPLNRDGSPESVVIVVDEPGRVRDCCPGVQFCSATDYLADTNYAGSNRFHVLNLCTSYKTHSMGYYVSLLATARNHRVTPSVMTVKDVTTPLVAQSLLDELKDTLHPRSSLPDKGALLELTIILGRTPDPCRAELARKLFSLFAIPFFTITMERQEDGWKFRKVKLLHLRQVAREWPELLRTALEAFCLKKRYNRPRLKSYQYDLAILADASEPTPPSSPMALEKFRKAAEKVGFFVEFITKADHRRICEFDALFIRETTAMDNHTYAMSRHAYTEGLVVVDDPWSIMLCSNKVYLQERLAHAGVNQPRGWHLTRKECTPKFLSTLPLPLVLKLPESSFSLGVFRVSSVEELGDKLVDMFKHTDLVIAQEFLVSAFDWRVGLLDNKPLFACKYYMANNHWQIYNWQESEDQDGNDFSGRSETMPVDKVPPHILKAAVQASSLIGNGFYGVDLKDMGGKAYVIEVNDNPNVDAGIEDLVLGDELYERIMRSIYNRIEAERHQVRYIY</sequence>
<dbReference type="EMBL" id="JBGLYH010000001">
    <property type="protein sequence ID" value="MEZ7195128.1"/>
    <property type="molecule type" value="Genomic_DNA"/>
</dbReference>
<keyword evidence="1" id="KW-0436">Ligase</keyword>
<organism evidence="5 6">
    <name type="scientific">Pseudodesulfovibrio karagichevae</name>
    <dbReference type="NCBI Taxonomy" id="3239305"/>
    <lineage>
        <taxon>Bacteria</taxon>
        <taxon>Pseudomonadati</taxon>
        <taxon>Thermodesulfobacteriota</taxon>
        <taxon>Desulfovibrionia</taxon>
        <taxon>Desulfovibrionales</taxon>
        <taxon>Desulfovibrionaceae</taxon>
    </lineage>
</organism>
<reference evidence="5 6" key="1">
    <citation type="submission" date="2024-08" db="EMBL/GenBank/DDBJ databases">
        <title>Sulfate-reducing bacteria isolated from formation water of the oil field in Kazakhstan and description of Pseudodesulfovibrio sp.</title>
        <authorList>
            <person name="Bidzhieva S.K."/>
            <person name="Tourova T.P."/>
            <person name="Grouzdev D.S."/>
            <person name="Beletsky A.V."/>
            <person name="Sokolova D.S."/>
            <person name="Samigullina S.R."/>
            <person name="Poltaraus A.B."/>
            <person name="Avtukh A.N."/>
            <person name="Tereshina V.M."/>
            <person name="Zhaparov N.S."/>
            <person name="Mardanov A.V."/>
            <person name="Nazina T.N."/>
        </authorList>
    </citation>
    <scope>NUCLEOTIDE SEQUENCE [LARGE SCALE GENOMIC DNA]</scope>
    <source>
        <strain evidence="5 6">9FUS</strain>
    </source>
</reference>
<feature type="domain" description="ATP-grasp" evidence="3">
    <location>
        <begin position="459"/>
        <end position="654"/>
    </location>
</feature>
<dbReference type="GO" id="GO:0016746">
    <property type="term" value="F:acyltransferase activity"/>
    <property type="evidence" value="ECO:0007669"/>
    <property type="project" value="UniProtKB-KW"/>
</dbReference>
<dbReference type="InterPro" id="IPR000182">
    <property type="entry name" value="GNAT_dom"/>
</dbReference>
<dbReference type="PANTHER" id="PTHR21621">
    <property type="entry name" value="RIBOSOMAL PROTEIN S6 MODIFICATION PROTEIN"/>
    <property type="match status" value="1"/>
</dbReference>
<proteinExistence type="predicted"/>
<dbReference type="PROSITE" id="PS51186">
    <property type="entry name" value="GNAT"/>
    <property type="match status" value="1"/>
</dbReference>
<evidence type="ECO:0000259" key="4">
    <source>
        <dbReference type="PROSITE" id="PS51186"/>
    </source>
</evidence>
<keyword evidence="5" id="KW-0012">Acyltransferase</keyword>
<evidence type="ECO:0000256" key="2">
    <source>
        <dbReference type="PROSITE-ProRule" id="PRU00409"/>
    </source>
</evidence>
<dbReference type="Proteomes" id="UP001568698">
    <property type="component" value="Unassembled WGS sequence"/>
</dbReference>
<dbReference type="InterPro" id="IPR025839">
    <property type="entry name" value="RLAN_dom"/>
</dbReference>
<gene>
    <name evidence="5" type="ORF">AB6M95_00070</name>
</gene>
<evidence type="ECO:0000256" key="1">
    <source>
        <dbReference type="ARBA" id="ARBA00022598"/>
    </source>
</evidence>